<dbReference type="GO" id="GO:0110154">
    <property type="term" value="P:RNA decapping"/>
    <property type="evidence" value="ECO:0007669"/>
    <property type="project" value="TreeGrafter"/>
</dbReference>
<protein>
    <submittedName>
        <fullName evidence="2">Metallophosphoesterase</fullName>
    </submittedName>
</protein>
<dbReference type="GO" id="GO:0016791">
    <property type="term" value="F:phosphatase activity"/>
    <property type="evidence" value="ECO:0007669"/>
    <property type="project" value="TreeGrafter"/>
</dbReference>
<sequence length="256" mass="28438">MTDAVLRSSATPKQLVRFSANHLGRDLAVGDIHGCFSRLQAALAAVQFNPIKDRLFSVGDLVDRGPESHLVLQWLDKPWFHAIRGNHEQMVVRTALGDPMPDVDHCQQGGEWLLRLTEGERRTIGERLACLPLAFEVQTALGPVGMVHADFPSDDWEDIERFAFGEGAVDCCLWSRERYLRRDERPVTNVRAVVHGHTAVAKVETLGNVHFIDTGGWREGARRGHFTLLDLHTLLPCTAASASLPSFARELEGAPH</sequence>
<evidence type="ECO:0000313" key="2">
    <source>
        <dbReference type="EMBL" id="QNN56664.1"/>
    </source>
</evidence>
<dbReference type="KEGG" id="drg:H9K76_19410"/>
<reference evidence="2 3" key="1">
    <citation type="submission" date="2020-08" db="EMBL/GenBank/DDBJ databases">
        <title>Genome sequence of Diaphorobacter ruginosibacter DSM 27467T.</title>
        <authorList>
            <person name="Hyun D.-W."/>
            <person name="Bae J.-W."/>
        </authorList>
    </citation>
    <scope>NUCLEOTIDE SEQUENCE [LARGE SCALE GENOMIC DNA]</scope>
    <source>
        <strain evidence="2 3">DSM 27467</strain>
    </source>
</reference>
<name>A0A7G9RM39_9BURK</name>
<dbReference type="GO" id="GO:0008803">
    <property type="term" value="F:bis(5'-nucleosyl)-tetraphosphatase (symmetrical) activity"/>
    <property type="evidence" value="ECO:0007669"/>
    <property type="project" value="TreeGrafter"/>
</dbReference>
<feature type="domain" description="Serine/threonine specific protein phosphatases" evidence="1">
    <location>
        <begin position="83"/>
        <end position="88"/>
    </location>
</feature>
<dbReference type="InterPro" id="IPR050126">
    <property type="entry name" value="Ap4A_hydrolase"/>
</dbReference>
<keyword evidence="3" id="KW-1185">Reference proteome</keyword>
<accession>A0A7G9RM39</accession>
<proteinExistence type="predicted"/>
<dbReference type="InterPro" id="IPR004843">
    <property type="entry name" value="Calcineurin-like_PHP"/>
</dbReference>
<dbReference type="GO" id="GO:0005737">
    <property type="term" value="C:cytoplasm"/>
    <property type="evidence" value="ECO:0007669"/>
    <property type="project" value="TreeGrafter"/>
</dbReference>
<dbReference type="Pfam" id="PF00149">
    <property type="entry name" value="Metallophos"/>
    <property type="match status" value="1"/>
</dbReference>
<dbReference type="InterPro" id="IPR029052">
    <property type="entry name" value="Metallo-depent_PP-like"/>
</dbReference>
<evidence type="ECO:0000259" key="1">
    <source>
        <dbReference type="PROSITE" id="PS00125"/>
    </source>
</evidence>
<dbReference type="AlphaFoldDB" id="A0A7G9RM39"/>
<evidence type="ECO:0000313" key="3">
    <source>
        <dbReference type="Proteomes" id="UP000515811"/>
    </source>
</evidence>
<dbReference type="EMBL" id="CP060714">
    <property type="protein sequence ID" value="QNN56664.1"/>
    <property type="molecule type" value="Genomic_DNA"/>
</dbReference>
<dbReference type="InterPro" id="IPR006186">
    <property type="entry name" value="Ser/Thr-sp_prot-phosphatase"/>
</dbReference>
<dbReference type="Proteomes" id="UP000515811">
    <property type="component" value="Chromosome"/>
</dbReference>
<dbReference type="PANTHER" id="PTHR42850:SF10">
    <property type="entry name" value="SERINE_THREONINE-PROTEIN PHOSPHATASE 1"/>
    <property type="match status" value="1"/>
</dbReference>
<dbReference type="Gene3D" id="3.60.21.10">
    <property type="match status" value="1"/>
</dbReference>
<dbReference type="PROSITE" id="PS00125">
    <property type="entry name" value="SER_THR_PHOSPHATASE"/>
    <property type="match status" value="1"/>
</dbReference>
<dbReference type="SUPFAM" id="SSF56300">
    <property type="entry name" value="Metallo-dependent phosphatases"/>
    <property type="match status" value="1"/>
</dbReference>
<dbReference type="PANTHER" id="PTHR42850">
    <property type="entry name" value="METALLOPHOSPHOESTERASE"/>
    <property type="match status" value="1"/>
</dbReference>
<organism evidence="2 3">
    <name type="scientific">Diaphorobacter ruginosibacter</name>
    <dbReference type="NCBI Taxonomy" id="1715720"/>
    <lineage>
        <taxon>Bacteria</taxon>
        <taxon>Pseudomonadati</taxon>
        <taxon>Pseudomonadota</taxon>
        <taxon>Betaproteobacteria</taxon>
        <taxon>Burkholderiales</taxon>
        <taxon>Comamonadaceae</taxon>
        <taxon>Diaphorobacter</taxon>
    </lineage>
</organism>
<gene>
    <name evidence="2" type="ORF">H9K76_19410</name>
</gene>